<accession>A0A8J2LIH6</accession>
<dbReference type="CDD" id="cd06558">
    <property type="entry name" value="crotonase-like"/>
    <property type="match status" value="1"/>
</dbReference>
<dbReference type="AlphaFoldDB" id="A0A8J2LIH6"/>
<comment type="caution">
    <text evidence="2">The sequence shown here is derived from an EMBL/GenBank/DDBJ whole genome shotgun (WGS) entry which is preliminary data.</text>
</comment>
<dbReference type="PANTHER" id="PTHR43684:SF1">
    <property type="entry name" value="ENOYL-COA DELTA ISOMERASE 2"/>
    <property type="match status" value="1"/>
</dbReference>
<dbReference type="GO" id="GO:0016853">
    <property type="term" value="F:isomerase activity"/>
    <property type="evidence" value="ECO:0007669"/>
    <property type="project" value="UniProtKB-KW"/>
</dbReference>
<dbReference type="EMBL" id="CAJVCH010565291">
    <property type="protein sequence ID" value="CAG7832493.1"/>
    <property type="molecule type" value="Genomic_DNA"/>
</dbReference>
<dbReference type="InterPro" id="IPR051053">
    <property type="entry name" value="ECH/Chromodomain_protein"/>
</dbReference>
<evidence type="ECO:0008006" key="4">
    <source>
        <dbReference type="Google" id="ProtNLM"/>
    </source>
</evidence>
<keyword evidence="3" id="KW-1185">Reference proteome</keyword>
<dbReference type="InterPro" id="IPR001753">
    <property type="entry name" value="Enoyl-CoA_hydra/iso"/>
</dbReference>
<evidence type="ECO:0000313" key="2">
    <source>
        <dbReference type="EMBL" id="CAG7832493.1"/>
    </source>
</evidence>
<feature type="non-terminal residue" evidence="2">
    <location>
        <position position="1"/>
    </location>
</feature>
<feature type="non-terminal residue" evidence="2">
    <location>
        <position position="83"/>
    </location>
</feature>
<dbReference type="Pfam" id="PF00378">
    <property type="entry name" value="ECH_1"/>
    <property type="match status" value="1"/>
</dbReference>
<evidence type="ECO:0000313" key="3">
    <source>
        <dbReference type="Proteomes" id="UP000708208"/>
    </source>
</evidence>
<gene>
    <name evidence="2" type="ORF">AFUS01_LOCUS42177</name>
</gene>
<dbReference type="OrthoDB" id="10254927at2759"/>
<protein>
    <recommendedName>
        <fullName evidence="4">Enoyl-CoA hydratase</fullName>
    </recommendedName>
</protein>
<sequence>SAPKSVAGPGLTIEVKDGVRTIKLNRPEKRNALTAEMYDAIGNSLTEANTDSATKVVVLTGTGEYFCSGNDLSNFTITTDIKA</sequence>
<reference evidence="2" key="1">
    <citation type="submission" date="2021-06" db="EMBL/GenBank/DDBJ databases">
        <authorList>
            <person name="Hodson N. C."/>
            <person name="Mongue J. A."/>
            <person name="Jaron S. K."/>
        </authorList>
    </citation>
    <scope>NUCLEOTIDE SEQUENCE</scope>
</reference>
<keyword evidence="1" id="KW-0413">Isomerase</keyword>
<dbReference type="PANTHER" id="PTHR43684">
    <property type="match status" value="1"/>
</dbReference>
<dbReference type="Proteomes" id="UP000708208">
    <property type="component" value="Unassembled WGS sequence"/>
</dbReference>
<evidence type="ECO:0000256" key="1">
    <source>
        <dbReference type="ARBA" id="ARBA00023235"/>
    </source>
</evidence>
<organism evidence="2 3">
    <name type="scientific">Allacma fusca</name>
    <dbReference type="NCBI Taxonomy" id="39272"/>
    <lineage>
        <taxon>Eukaryota</taxon>
        <taxon>Metazoa</taxon>
        <taxon>Ecdysozoa</taxon>
        <taxon>Arthropoda</taxon>
        <taxon>Hexapoda</taxon>
        <taxon>Collembola</taxon>
        <taxon>Symphypleona</taxon>
        <taxon>Sminthuridae</taxon>
        <taxon>Allacma</taxon>
    </lineage>
</organism>
<name>A0A8J2LIH6_9HEXA</name>
<proteinExistence type="predicted"/>